<dbReference type="EMBL" id="ABQC02000024">
    <property type="protein sequence ID" value="EDY93974.1"/>
    <property type="molecule type" value="Genomic_DNA"/>
</dbReference>
<gene>
    <name evidence="1" type="ORF">BACPLE_03415</name>
</gene>
<proteinExistence type="predicted"/>
<protein>
    <submittedName>
        <fullName evidence="1">Uncharacterized protein</fullName>
    </submittedName>
</protein>
<dbReference type="AlphaFoldDB" id="B5D324"/>
<dbReference type="Proteomes" id="UP000003452">
    <property type="component" value="Unassembled WGS sequence"/>
</dbReference>
<evidence type="ECO:0000313" key="2">
    <source>
        <dbReference type="Proteomes" id="UP000003452"/>
    </source>
</evidence>
<name>B5D324_PHOPM</name>
<organism evidence="1 2">
    <name type="scientific">Phocaeicola plebeius (strain DSM 17135 / JCM 12973 / CCUG 54634 / M2)</name>
    <name type="common">Bacteroides plebeius</name>
    <dbReference type="NCBI Taxonomy" id="484018"/>
    <lineage>
        <taxon>Bacteria</taxon>
        <taxon>Pseudomonadati</taxon>
        <taxon>Bacteroidota</taxon>
        <taxon>Bacteroidia</taxon>
        <taxon>Bacteroidales</taxon>
        <taxon>Bacteroidaceae</taxon>
        <taxon>Phocaeicola</taxon>
    </lineage>
</organism>
<reference evidence="1 2" key="1">
    <citation type="submission" date="2008-08" db="EMBL/GenBank/DDBJ databases">
        <title>Draft genome sequence of Bacteroides plebeius (DSM 17135).</title>
        <authorList>
            <person name="Sudarsanam P."/>
            <person name="Ley R."/>
            <person name="Guruge J."/>
            <person name="Turnbaugh P.J."/>
            <person name="Mahowald M."/>
            <person name="Liep D."/>
            <person name="Gordon J."/>
        </authorList>
    </citation>
    <scope>NUCLEOTIDE SEQUENCE [LARGE SCALE GENOMIC DNA]</scope>
    <source>
        <strain evidence="2">DSM 17135 / JCM 12973 / M2</strain>
    </source>
</reference>
<accession>B5D324</accession>
<dbReference type="HOGENOM" id="CLU_3265898_0_0_10"/>
<evidence type="ECO:0000313" key="1">
    <source>
        <dbReference type="EMBL" id="EDY93974.1"/>
    </source>
</evidence>
<comment type="caution">
    <text evidence="1">The sequence shown here is derived from an EMBL/GenBank/DDBJ whole genome shotgun (WGS) entry which is preliminary data.</text>
</comment>
<sequence>MCFPSGKRRVLHRKTYGLRAENIKNRLSVCIKPPNNLCNSK</sequence>
<reference evidence="1 2" key="2">
    <citation type="submission" date="2008-08" db="EMBL/GenBank/DDBJ databases">
        <authorList>
            <person name="Fulton L."/>
            <person name="Clifton S."/>
            <person name="Fulton B."/>
            <person name="Xu J."/>
            <person name="Minx P."/>
            <person name="Pepin K.H."/>
            <person name="Johnson M."/>
            <person name="Thiruvilangam P."/>
            <person name="Bhonagiri V."/>
            <person name="Nash W.E."/>
            <person name="Mardis E.R."/>
            <person name="Wilson R.K."/>
        </authorList>
    </citation>
    <scope>NUCLEOTIDE SEQUENCE [LARGE SCALE GENOMIC DNA]</scope>
    <source>
        <strain evidence="2">DSM 17135 / JCM 12973 / M2</strain>
    </source>
</reference>